<keyword evidence="4" id="KW-0472">Membrane</keyword>
<reference evidence="6" key="2">
    <citation type="submission" date="2020-02" db="EMBL/GenBank/DDBJ databases">
        <authorList>
            <person name="Studholme D.J."/>
        </authorList>
    </citation>
    <scope>NUCLEOTIDE SEQUENCE</scope>
    <source>
        <strain evidence="6">00238/432</strain>
    </source>
</reference>
<dbReference type="PROSITE" id="PS00211">
    <property type="entry name" value="ABC_TRANSPORTER_1"/>
    <property type="match status" value="1"/>
</dbReference>
<feature type="domain" description="ABC transporter" evidence="5">
    <location>
        <begin position="1"/>
        <end position="192"/>
    </location>
</feature>
<dbReference type="CDD" id="cd03259">
    <property type="entry name" value="ABC_Carb_Solutes_like"/>
    <property type="match status" value="1"/>
</dbReference>
<dbReference type="Proteomes" id="UP000702964">
    <property type="component" value="Unassembled WGS sequence"/>
</dbReference>
<reference evidence="6" key="1">
    <citation type="journal article" date="2015" name="Genom Data">
        <title>Draft genome sequences of Phytophthora kernoviae and Phytophthora ramorum lineage EU2 from Scotland.</title>
        <authorList>
            <person name="Sambles C."/>
            <person name="Schlenzig A."/>
            <person name="O'Neill P."/>
            <person name="Grant M."/>
            <person name="Studholme D.J."/>
        </authorList>
    </citation>
    <scope>NUCLEOTIDE SEQUENCE</scope>
    <source>
        <strain evidence="6">00238/432</strain>
    </source>
</reference>
<dbReference type="InterPro" id="IPR003439">
    <property type="entry name" value="ABC_transporter-like_ATP-bd"/>
</dbReference>
<evidence type="ECO:0000313" key="7">
    <source>
        <dbReference type="Proteomes" id="UP000702964"/>
    </source>
</evidence>
<dbReference type="PROSITE" id="PS50893">
    <property type="entry name" value="ABC_TRANSPORTER_2"/>
    <property type="match status" value="1"/>
</dbReference>
<dbReference type="Pfam" id="PF13343">
    <property type="entry name" value="SBP_bac_6"/>
    <property type="match status" value="1"/>
</dbReference>
<dbReference type="GO" id="GO:0016020">
    <property type="term" value="C:membrane"/>
    <property type="evidence" value="ECO:0007669"/>
    <property type="project" value="InterPro"/>
</dbReference>
<accession>A0A8J4SRY2</accession>
<dbReference type="CDD" id="cd13547">
    <property type="entry name" value="PBP2_Fbp_like_2"/>
    <property type="match status" value="1"/>
</dbReference>
<keyword evidence="2" id="KW-1003">Cell membrane</keyword>
<protein>
    <recommendedName>
        <fullName evidence="5">ABC transporter domain-containing protein</fullName>
    </recommendedName>
</protein>
<dbReference type="SUPFAM" id="SSF52540">
    <property type="entry name" value="P-loop containing nucleoside triphosphate hydrolases"/>
    <property type="match status" value="1"/>
</dbReference>
<proteinExistence type="predicted"/>
<name>A0A8J4SRY2_9STRA</name>
<organism evidence="6 7">
    <name type="scientific">Phytophthora kernoviae 00238/432</name>
    <dbReference type="NCBI Taxonomy" id="1284355"/>
    <lineage>
        <taxon>Eukaryota</taxon>
        <taxon>Sar</taxon>
        <taxon>Stramenopiles</taxon>
        <taxon>Oomycota</taxon>
        <taxon>Peronosporomycetes</taxon>
        <taxon>Peronosporales</taxon>
        <taxon>Peronosporaceae</taxon>
        <taxon>Phytophthora</taxon>
    </lineage>
</organism>
<dbReference type="InterPro" id="IPR027417">
    <property type="entry name" value="P-loop_NTPase"/>
</dbReference>
<evidence type="ECO:0000256" key="3">
    <source>
        <dbReference type="ARBA" id="ARBA00022729"/>
    </source>
</evidence>
<evidence type="ECO:0000256" key="1">
    <source>
        <dbReference type="ARBA" id="ARBA00022448"/>
    </source>
</evidence>
<dbReference type="Gene3D" id="3.40.190.10">
    <property type="entry name" value="Periplasmic binding protein-like II"/>
    <property type="match status" value="2"/>
</dbReference>
<dbReference type="GO" id="GO:0005524">
    <property type="term" value="F:ATP binding"/>
    <property type="evidence" value="ECO:0007669"/>
    <property type="project" value="InterPro"/>
</dbReference>
<keyword evidence="3" id="KW-0732">Signal</keyword>
<dbReference type="GO" id="GO:0016887">
    <property type="term" value="F:ATP hydrolysis activity"/>
    <property type="evidence" value="ECO:0007669"/>
    <property type="project" value="InterPro"/>
</dbReference>
<comment type="caution">
    <text evidence="6">The sequence shown here is derived from an EMBL/GenBank/DDBJ whole genome shotgun (WGS) entry which is preliminary data.</text>
</comment>
<dbReference type="SUPFAM" id="SSF53850">
    <property type="entry name" value="Periplasmic binding protein-like II"/>
    <property type="match status" value="1"/>
</dbReference>
<dbReference type="InterPro" id="IPR015853">
    <property type="entry name" value="ABC_transpr_FbpC"/>
</dbReference>
<dbReference type="PANTHER" id="PTHR30006:SF2">
    <property type="entry name" value="ABC TRANSPORTER SUBSTRATE-BINDING PROTEIN"/>
    <property type="match status" value="1"/>
</dbReference>
<sequence length="494" mass="52863">MLAGLEQPDAGEIVADGKSFYSATKRIDVPTHKRNLGMVFQDFALWPHMTVYENVAFGLKAGKQKSDLRQKVTEALGMVRLQGMEDRYPHQLSGGQQQRVAFARAVAVRPGIILFDEPLSALDAVLREEMRIEMMSLVRDMGLTALYVTHDQVEAMSILFGCSTGNSTTGNAGQAAGEGSAATASAETTKSAGGKLVLYSAGPQKLADNIISGFTAKTGIEVEMFQGTTGKILARMEAEKSNPVADVVILASLPSAQALKADGLTLPYADAENADKLNKDWSDAEGNYFSASASALGIVYNTKLVSTPPTSWAELATPAWKDLVNIPDPTLSGSALDFITGYLSANGDKGWDLLDSYKANGVAMAGANQEALDPVITGAKSIVAAGVDYMAYSSKAKGEPLDIVYPEEGTVISPRPAAILKSSKNVENAKAFIDYLLSDEAQKLVADAYLIPGREDIEATNRANLKDIPQLKVDWNWMSEHGDETAARFSETFK</sequence>
<evidence type="ECO:0000259" key="5">
    <source>
        <dbReference type="PROSITE" id="PS50893"/>
    </source>
</evidence>
<evidence type="ECO:0000313" key="6">
    <source>
        <dbReference type="EMBL" id="KAF4324648.1"/>
    </source>
</evidence>
<dbReference type="GO" id="GO:0030976">
    <property type="term" value="F:thiamine pyrophosphate binding"/>
    <property type="evidence" value="ECO:0007669"/>
    <property type="project" value="TreeGrafter"/>
</dbReference>
<evidence type="ECO:0000256" key="4">
    <source>
        <dbReference type="ARBA" id="ARBA00023136"/>
    </source>
</evidence>
<dbReference type="Pfam" id="PF00005">
    <property type="entry name" value="ABC_tran"/>
    <property type="match status" value="1"/>
</dbReference>
<dbReference type="EMBL" id="AOFI03000015">
    <property type="protein sequence ID" value="KAF4324648.1"/>
    <property type="molecule type" value="Genomic_DNA"/>
</dbReference>
<gene>
    <name evidence="6" type="ORF">G195_002018</name>
</gene>
<dbReference type="GO" id="GO:0015408">
    <property type="term" value="F:ABC-type ferric iron transporter activity"/>
    <property type="evidence" value="ECO:0007669"/>
    <property type="project" value="InterPro"/>
</dbReference>
<dbReference type="AlphaFoldDB" id="A0A8J4SRY2"/>
<evidence type="ECO:0000256" key="2">
    <source>
        <dbReference type="ARBA" id="ARBA00022475"/>
    </source>
</evidence>
<keyword evidence="1" id="KW-0813">Transport</keyword>
<dbReference type="InterPro" id="IPR017871">
    <property type="entry name" value="ABC_transporter-like_CS"/>
</dbReference>
<dbReference type="Gene3D" id="3.40.50.300">
    <property type="entry name" value="P-loop containing nucleotide triphosphate hydrolases"/>
    <property type="match status" value="1"/>
</dbReference>
<dbReference type="GO" id="GO:0030975">
    <property type="term" value="F:thiamine binding"/>
    <property type="evidence" value="ECO:0007669"/>
    <property type="project" value="TreeGrafter"/>
</dbReference>
<dbReference type="PANTHER" id="PTHR30006">
    <property type="entry name" value="THIAMINE-BINDING PERIPLASMIC PROTEIN-RELATED"/>
    <property type="match status" value="1"/>
</dbReference>
<dbReference type="GO" id="GO:0015888">
    <property type="term" value="P:thiamine transport"/>
    <property type="evidence" value="ECO:0007669"/>
    <property type="project" value="TreeGrafter"/>
</dbReference>